<evidence type="ECO:0000313" key="1">
    <source>
        <dbReference type="EMBL" id="KAJ8632782.1"/>
    </source>
</evidence>
<gene>
    <name evidence="1" type="ORF">MRB53_026118</name>
</gene>
<keyword evidence="2" id="KW-1185">Reference proteome</keyword>
<evidence type="ECO:0000313" key="2">
    <source>
        <dbReference type="Proteomes" id="UP001234297"/>
    </source>
</evidence>
<dbReference type="EMBL" id="CM056816">
    <property type="protein sequence ID" value="KAJ8632782.1"/>
    <property type="molecule type" value="Genomic_DNA"/>
</dbReference>
<comment type="caution">
    <text evidence="1">The sequence shown here is derived from an EMBL/GenBank/DDBJ whole genome shotgun (WGS) entry which is preliminary data.</text>
</comment>
<sequence>MGKRKIEMKKIEDKQRRFVTLSKRKEGLFKKAKKLALDFGVEVAVIGFTIGGRPFSFGSSSVDEIIDKYDQNHRLQFTEQEKIHTVIHQEKSNIKHTNSEGSIGNELLECASALTMLKDIPVQTMAGISQKTNHKDDHSIDKDASFTYLGSGEYKKSYYCNNAPPLAEVQHKHENDMNSLITSSAGDKIMVDSSYHVSPDCGTDLFSADDLSCSHSIKDPTFLPVLRDDELDGCWNEIASTSMSHHYTTALQGNFTGETISGGGFPFINADHMAGLWLEKYATDSYLEETVADYETELCPVENVTNLHSKKSGMFQTNLVTKGVPPMEASFCYSTSLNNEQAYGEMISTPSSSSFCAGDFE</sequence>
<name>A0ACC2LHB1_PERAE</name>
<organism evidence="1 2">
    <name type="scientific">Persea americana</name>
    <name type="common">Avocado</name>
    <dbReference type="NCBI Taxonomy" id="3435"/>
    <lineage>
        <taxon>Eukaryota</taxon>
        <taxon>Viridiplantae</taxon>
        <taxon>Streptophyta</taxon>
        <taxon>Embryophyta</taxon>
        <taxon>Tracheophyta</taxon>
        <taxon>Spermatophyta</taxon>
        <taxon>Magnoliopsida</taxon>
        <taxon>Magnoliidae</taxon>
        <taxon>Laurales</taxon>
        <taxon>Lauraceae</taxon>
        <taxon>Persea</taxon>
    </lineage>
</organism>
<reference evidence="1 2" key="1">
    <citation type="journal article" date="2022" name="Hortic Res">
        <title>A haplotype resolved chromosomal level avocado genome allows analysis of novel avocado genes.</title>
        <authorList>
            <person name="Nath O."/>
            <person name="Fletcher S.J."/>
            <person name="Hayward A."/>
            <person name="Shaw L.M."/>
            <person name="Masouleh A.K."/>
            <person name="Furtado A."/>
            <person name="Henry R.J."/>
            <person name="Mitter N."/>
        </authorList>
    </citation>
    <scope>NUCLEOTIDE SEQUENCE [LARGE SCALE GENOMIC DNA]</scope>
    <source>
        <strain evidence="2">cv. Hass</strain>
    </source>
</reference>
<accession>A0ACC2LHB1</accession>
<proteinExistence type="predicted"/>
<dbReference type="Proteomes" id="UP001234297">
    <property type="component" value="Chromosome 8"/>
</dbReference>
<protein>
    <submittedName>
        <fullName evidence="1">Uncharacterized protein</fullName>
    </submittedName>
</protein>